<protein>
    <submittedName>
        <fullName evidence="1">Uncharacterized protein</fullName>
    </submittedName>
</protein>
<evidence type="ECO:0000313" key="2">
    <source>
        <dbReference type="Proteomes" id="UP001243375"/>
    </source>
</evidence>
<accession>A0ACC2WK79</accession>
<sequence>MQSGKQGAVHWRIDFDVLEGAGRWENALMGWGSSADYMQGSTMKFWTKEDAIHFAEKQGWNYHVDKEHKERIPPKSYAENFVHIPGKLRRHQTK</sequence>
<keyword evidence="2" id="KW-1185">Reference proteome</keyword>
<name>A0ACC2WK79_9TREE</name>
<dbReference type="Proteomes" id="UP001243375">
    <property type="component" value="Unassembled WGS sequence"/>
</dbReference>
<dbReference type="EMBL" id="JASBWU010000030">
    <property type="protein sequence ID" value="KAJ9111477.1"/>
    <property type="molecule type" value="Genomic_DNA"/>
</dbReference>
<reference evidence="1" key="1">
    <citation type="submission" date="2023-04" db="EMBL/GenBank/DDBJ databases">
        <title>Draft Genome sequencing of Naganishia species isolated from polar environments using Oxford Nanopore Technology.</title>
        <authorList>
            <person name="Leo P."/>
            <person name="Venkateswaran K."/>
        </authorList>
    </citation>
    <scope>NUCLEOTIDE SEQUENCE</scope>
    <source>
        <strain evidence="1">MNA-CCFEE 5425</strain>
    </source>
</reference>
<organism evidence="1 2">
    <name type="scientific">Naganishia vaughanmartiniae</name>
    <dbReference type="NCBI Taxonomy" id="1424756"/>
    <lineage>
        <taxon>Eukaryota</taxon>
        <taxon>Fungi</taxon>
        <taxon>Dikarya</taxon>
        <taxon>Basidiomycota</taxon>
        <taxon>Agaricomycotina</taxon>
        <taxon>Tremellomycetes</taxon>
        <taxon>Filobasidiales</taxon>
        <taxon>Filobasidiaceae</taxon>
        <taxon>Naganishia</taxon>
    </lineage>
</organism>
<gene>
    <name evidence="1" type="ORF">QFC22_006504</name>
</gene>
<comment type="caution">
    <text evidence="1">The sequence shown here is derived from an EMBL/GenBank/DDBJ whole genome shotgun (WGS) entry which is preliminary data.</text>
</comment>
<evidence type="ECO:0000313" key="1">
    <source>
        <dbReference type="EMBL" id="KAJ9111477.1"/>
    </source>
</evidence>
<proteinExistence type="predicted"/>